<feature type="transmembrane region" description="Helical" evidence="6">
    <location>
        <begin position="98"/>
        <end position="121"/>
    </location>
</feature>
<evidence type="ECO:0000313" key="9">
    <source>
        <dbReference type="Proteomes" id="UP001501510"/>
    </source>
</evidence>
<evidence type="ECO:0000256" key="2">
    <source>
        <dbReference type="ARBA" id="ARBA00022475"/>
    </source>
</evidence>
<reference evidence="8 9" key="1">
    <citation type="journal article" date="2019" name="Int. J. Syst. Evol. Microbiol.">
        <title>The Global Catalogue of Microorganisms (GCM) 10K type strain sequencing project: providing services to taxonomists for standard genome sequencing and annotation.</title>
        <authorList>
            <consortium name="The Broad Institute Genomics Platform"/>
            <consortium name="The Broad Institute Genome Sequencing Center for Infectious Disease"/>
            <person name="Wu L."/>
            <person name="Ma J."/>
        </authorList>
    </citation>
    <scope>NUCLEOTIDE SEQUENCE [LARGE SCALE GENOMIC DNA]</scope>
    <source>
        <strain evidence="8 9">JCM 1407</strain>
    </source>
</reference>
<evidence type="ECO:0000256" key="5">
    <source>
        <dbReference type="ARBA" id="ARBA00023136"/>
    </source>
</evidence>
<evidence type="ECO:0000313" key="8">
    <source>
        <dbReference type="EMBL" id="GAA0733344.1"/>
    </source>
</evidence>
<dbReference type="PANTHER" id="PTHR12677">
    <property type="entry name" value="GOLGI APPARATUS MEMBRANE PROTEIN TVP38-RELATED"/>
    <property type="match status" value="1"/>
</dbReference>
<evidence type="ECO:0000256" key="1">
    <source>
        <dbReference type="ARBA" id="ARBA00004651"/>
    </source>
</evidence>
<dbReference type="RefSeq" id="WP_343758343.1">
    <property type="nucleotide sequence ID" value="NZ_BAAACG010000003.1"/>
</dbReference>
<name>A0ABN1JAC7_9CLOT</name>
<comment type="subcellular location">
    <subcellularLocation>
        <location evidence="1 6">Cell membrane</location>
        <topology evidence="1 6">Multi-pass membrane protein</topology>
    </subcellularLocation>
</comment>
<feature type="transmembrane region" description="Helical" evidence="6">
    <location>
        <begin position="179"/>
        <end position="197"/>
    </location>
</feature>
<dbReference type="InterPro" id="IPR032816">
    <property type="entry name" value="VTT_dom"/>
</dbReference>
<feature type="domain" description="VTT" evidence="7">
    <location>
        <begin position="81"/>
        <end position="199"/>
    </location>
</feature>
<proteinExistence type="inferred from homology"/>
<feature type="transmembrane region" description="Helical" evidence="6">
    <location>
        <begin position="209"/>
        <end position="227"/>
    </location>
</feature>
<feature type="transmembrane region" description="Helical" evidence="6">
    <location>
        <begin position="21"/>
        <end position="41"/>
    </location>
</feature>
<sequence>MKKKNLKERIDFLKQIIKDNKASIVLSLFFILIIFVGYEYYKNISDFRNPNKIKEIILSYGSNGVLVYLMFQIIQVVAFFIPGEIIQIAGGYIYDTTLGSILSIVGIVIGSSIVYGISHVYGKPLIEKIISKKEIKFFDKILNLGEINFVVFLLYLIPGIPKDALGYICGISKISFKNFFIFSTLGRIPGIIISAYFGANINAGSRPLLWGIGITAVALFLIGVIKGEKIVKKILKK</sequence>
<dbReference type="InterPro" id="IPR015414">
    <property type="entry name" value="TMEM64"/>
</dbReference>
<protein>
    <recommendedName>
        <fullName evidence="6">TVP38/TMEM64 family membrane protein</fullName>
    </recommendedName>
</protein>
<dbReference type="Pfam" id="PF09335">
    <property type="entry name" value="VTT_dom"/>
    <property type="match status" value="1"/>
</dbReference>
<keyword evidence="9" id="KW-1185">Reference proteome</keyword>
<evidence type="ECO:0000256" key="6">
    <source>
        <dbReference type="RuleBase" id="RU366058"/>
    </source>
</evidence>
<feature type="transmembrane region" description="Helical" evidence="6">
    <location>
        <begin position="141"/>
        <end position="158"/>
    </location>
</feature>
<organism evidence="8 9">
    <name type="scientific">Clostridium oceanicum</name>
    <dbReference type="NCBI Taxonomy" id="1543"/>
    <lineage>
        <taxon>Bacteria</taxon>
        <taxon>Bacillati</taxon>
        <taxon>Bacillota</taxon>
        <taxon>Clostridia</taxon>
        <taxon>Eubacteriales</taxon>
        <taxon>Clostridiaceae</taxon>
        <taxon>Clostridium</taxon>
    </lineage>
</organism>
<dbReference type="Proteomes" id="UP001501510">
    <property type="component" value="Unassembled WGS sequence"/>
</dbReference>
<comment type="similarity">
    <text evidence="6">Belongs to the TVP38/TMEM64 family.</text>
</comment>
<dbReference type="EMBL" id="BAAACG010000003">
    <property type="protein sequence ID" value="GAA0733344.1"/>
    <property type="molecule type" value="Genomic_DNA"/>
</dbReference>
<gene>
    <name evidence="8" type="ORF">GCM10008906_04010</name>
</gene>
<evidence type="ECO:0000259" key="7">
    <source>
        <dbReference type="Pfam" id="PF09335"/>
    </source>
</evidence>
<accession>A0ABN1JAC7</accession>
<evidence type="ECO:0000256" key="3">
    <source>
        <dbReference type="ARBA" id="ARBA00022692"/>
    </source>
</evidence>
<feature type="transmembrane region" description="Helical" evidence="6">
    <location>
        <begin position="65"/>
        <end position="86"/>
    </location>
</feature>
<keyword evidence="2 6" id="KW-1003">Cell membrane</keyword>
<comment type="caution">
    <text evidence="8">The sequence shown here is derived from an EMBL/GenBank/DDBJ whole genome shotgun (WGS) entry which is preliminary data.</text>
</comment>
<keyword evidence="5 6" id="KW-0472">Membrane</keyword>
<evidence type="ECO:0000256" key="4">
    <source>
        <dbReference type="ARBA" id="ARBA00022989"/>
    </source>
</evidence>
<dbReference type="PANTHER" id="PTHR12677:SF59">
    <property type="entry name" value="GOLGI APPARATUS MEMBRANE PROTEIN TVP38-RELATED"/>
    <property type="match status" value="1"/>
</dbReference>
<keyword evidence="4 6" id="KW-1133">Transmembrane helix</keyword>
<keyword evidence="3 6" id="KW-0812">Transmembrane</keyword>